<evidence type="ECO:0000313" key="11">
    <source>
        <dbReference type="Proteomes" id="UP001209878"/>
    </source>
</evidence>
<dbReference type="Pfam" id="PF00616">
    <property type="entry name" value="RasGAP"/>
    <property type="match status" value="1"/>
</dbReference>
<dbReference type="PROSITE" id="PS50018">
    <property type="entry name" value="RAS_GTPASE_ACTIV_2"/>
    <property type="match status" value="1"/>
</dbReference>
<comment type="similarity">
    <text evidence="2">Belongs to the GAPVD1 family.</text>
</comment>
<dbReference type="SUPFAM" id="SSF109993">
    <property type="entry name" value="VPS9 domain"/>
    <property type="match status" value="1"/>
</dbReference>
<dbReference type="Pfam" id="PF02204">
    <property type="entry name" value="VPS9"/>
    <property type="match status" value="1"/>
</dbReference>
<dbReference type="SUPFAM" id="SSF48350">
    <property type="entry name" value="GTPase activation domain, GAP"/>
    <property type="match status" value="1"/>
</dbReference>
<evidence type="ECO:0000313" key="10">
    <source>
        <dbReference type="EMBL" id="KAK2171540.1"/>
    </source>
</evidence>
<feature type="compositionally biased region" description="Basic and acidic residues" evidence="7">
    <location>
        <begin position="751"/>
        <end position="761"/>
    </location>
</feature>
<dbReference type="InterPro" id="IPR045046">
    <property type="entry name" value="Vps9-like"/>
</dbReference>
<dbReference type="SMART" id="SM00167">
    <property type="entry name" value="VPS9"/>
    <property type="match status" value="1"/>
</dbReference>
<evidence type="ECO:0000256" key="2">
    <source>
        <dbReference type="ARBA" id="ARBA00008489"/>
    </source>
</evidence>
<dbReference type="InterPro" id="IPR041545">
    <property type="entry name" value="DUF5601"/>
</dbReference>
<dbReference type="GO" id="GO:0030139">
    <property type="term" value="C:endocytic vesicle"/>
    <property type="evidence" value="ECO:0007669"/>
    <property type="project" value="TreeGrafter"/>
</dbReference>
<feature type="compositionally biased region" description="Low complexity" evidence="7">
    <location>
        <begin position="495"/>
        <end position="511"/>
    </location>
</feature>
<dbReference type="GO" id="GO:0005085">
    <property type="term" value="F:guanyl-nucleotide exchange factor activity"/>
    <property type="evidence" value="ECO:0007669"/>
    <property type="project" value="UniProtKB-KW"/>
</dbReference>
<keyword evidence="4" id="KW-0254">Endocytosis</keyword>
<feature type="region of interest" description="Disordered" evidence="7">
    <location>
        <begin position="732"/>
        <end position="865"/>
    </location>
</feature>
<evidence type="ECO:0000256" key="4">
    <source>
        <dbReference type="ARBA" id="ARBA00022583"/>
    </source>
</evidence>
<dbReference type="GO" id="GO:0005096">
    <property type="term" value="F:GTPase activator activity"/>
    <property type="evidence" value="ECO:0007669"/>
    <property type="project" value="UniProtKB-KW"/>
</dbReference>
<feature type="region of interest" description="Disordered" evidence="7">
    <location>
        <begin position="1116"/>
        <end position="1200"/>
    </location>
</feature>
<keyword evidence="6" id="KW-0472">Membrane</keyword>
<dbReference type="Gene3D" id="1.10.506.10">
    <property type="entry name" value="GTPase Activation - p120gap, domain 1"/>
    <property type="match status" value="1"/>
</dbReference>
<feature type="region of interest" description="Disordered" evidence="7">
    <location>
        <begin position="615"/>
        <end position="662"/>
    </location>
</feature>
<dbReference type="InterPro" id="IPR003123">
    <property type="entry name" value="VPS9"/>
</dbReference>
<feature type="compositionally biased region" description="Basic residues" evidence="7">
    <location>
        <begin position="478"/>
        <end position="489"/>
    </location>
</feature>
<accession>A0AAD9KIT2</accession>
<dbReference type="InterPro" id="IPR001936">
    <property type="entry name" value="RasGAP_dom"/>
</dbReference>
<dbReference type="PANTHER" id="PTHR23101:SF25">
    <property type="entry name" value="GTPASE-ACTIVATING PROTEIN AND VPS9 DOMAIN-CONTAINING PROTEIN 1"/>
    <property type="match status" value="1"/>
</dbReference>
<comment type="subcellular location">
    <subcellularLocation>
        <location evidence="1">Membrane</location>
        <topology evidence="1">Peripheral membrane protein</topology>
    </subcellularLocation>
</comment>
<feature type="compositionally biased region" description="Polar residues" evidence="7">
    <location>
        <begin position="685"/>
        <end position="695"/>
    </location>
</feature>
<dbReference type="Gene3D" id="1.10.246.120">
    <property type="match status" value="1"/>
</dbReference>
<dbReference type="CDD" id="cd05129">
    <property type="entry name" value="RasGAP_RAP6"/>
    <property type="match status" value="1"/>
</dbReference>
<feature type="domain" description="Ras-GAP" evidence="8">
    <location>
        <begin position="144"/>
        <end position="353"/>
    </location>
</feature>
<keyword evidence="11" id="KW-1185">Reference proteome</keyword>
<evidence type="ECO:0000259" key="8">
    <source>
        <dbReference type="PROSITE" id="PS50018"/>
    </source>
</evidence>
<gene>
    <name evidence="10" type="ORF">NP493_1053g00064</name>
</gene>
<evidence type="ECO:0000256" key="7">
    <source>
        <dbReference type="SAM" id="MobiDB-lite"/>
    </source>
</evidence>
<dbReference type="Gene3D" id="1.20.1050.80">
    <property type="entry name" value="VPS9 domain"/>
    <property type="match status" value="1"/>
</dbReference>
<feature type="region of interest" description="Disordered" evidence="7">
    <location>
        <begin position="456"/>
        <end position="511"/>
    </location>
</feature>
<name>A0AAD9KIT2_RIDPI</name>
<evidence type="ECO:0000256" key="3">
    <source>
        <dbReference type="ARBA" id="ARBA00022468"/>
    </source>
</evidence>
<evidence type="ECO:0000256" key="1">
    <source>
        <dbReference type="ARBA" id="ARBA00004170"/>
    </source>
</evidence>
<keyword evidence="5" id="KW-0344">Guanine-nucleotide releasing factor</keyword>
<feature type="domain" description="VPS9" evidence="9">
    <location>
        <begin position="1431"/>
        <end position="1571"/>
    </location>
</feature>
<evidence type="ECO:0000259" key="9">
    <source>
        <dbReference type="PROSITE" id="PS51205"/>
    </source>
</evidence>
<dbReference type="EMBL" id="JAODUO010001054">
    <property type="protein sequence ID" value="KAK2171540.1"/>
    <property type="molecule type" value="Genomic_DNA"/>
</dbReference>
<dbReference type="FunFam" id="1.20.1050.80:FF:000001">
    <property type="entry name" value="GTPase-activating protein and VPS9 domain-containing protein 1 isoform X1"/>
    <property type="match status" value="1"/>
</dbReference>
<feature type="region of interest" description="Disordered" evidence="7">
    <location>
        <begin position="678"/>
        <end position="707"/>
    </location>
</feature>
<proteinExistence type="inferred from homology"/>
<organism evidence="10 11">
    <name type="scientific">Ridgeia piscesae</name>
    <name type="common">Tubeworm</name>
    <dbReference type="NCBI Taxonomy" id="27915"/>
    <lineage>
        <taxon>Eukaryota</taxon>
        <taxon>Metazoa</taxon>
        <taxon>Spiralia</taxon>
        <taxon>Lophotrochozoa</taxon>
        <taxon>Annelida</taxon>
        <taxon>Polychaeta</taxon>
        <taxon>Sedentaria</taxon>
        <taxon>Canalipalpata</taxon>
        <taxon>Sabellida</taxon>
        <taxon>Siboglinidae</taxon>
        <taxon>Ridgeia</taxon>
    </lineage>
</organism>
<dbReference type="GO" id="GO:0051049">
    <property type="term" value="P:regulation of transport"/>
    <property type="evidence" value="ECO:0007669"/>
    <property type="project" value="UniProtKB-ARBA"/>
</dbReference>
<dbReference type="GO" id="GO:0005829">
    <property type="term" value="C:cytosol"/>
    <property type="evidence" value="ECO:0007669"/>
    <property type="project" value="TreeGrafter"/>
</dbReference>
<dbReference type="InterPro" id="IPR008936">
    <property type="entry name" value="Rho_GTPase_activation_prot"/>
</dbReference>
<keyword evidence="3" id="KW-0343">GTPase activation</keyword>
<sequence length="1571" mass="176021">MAGCDLLELSRHLKQERLYVSSERELLHRLHEEVLHAADQLYHVSWITRQQKHNLQQLILANKNVTPKMCSLRANSLEHVKFVDGYKYLSYHESKIGEFLKQLCSSPRMLAICLMQAEQVSFDSMQKFAQIIVGGLYGNMVMQDDENHLLQVLKALIELQIATSDSPRRLLRKGSCAFSVIFKLLNEGLFSGKLFLTAGLRQPVMQLLMEDEWFYDIDPSRALHRFPTHERIRRFSAPDSKEYEEKTRQYRELTTNKLVMLTERFIDSIRSNMHCFPPSLAWLISQLYHNIMKKGQISEAEARVMCADLAFTLFICPAICDPEPYGITSDAPISYIARHNLMQVAQILQVLAISSSCDQVDPKTRDLYQKFPEGCMSFLLDELLEGPCVDEPHRLQSALPDFHKTAVLLTLTDLTDLVNVIRQAANSLEEDDPIRKQVDAWLENLPSTAILNSLHSHHATPNTTPQGTPPGTPSSSKKTPKGRDRRRLLPNHLEPPGVSGSDSDDGSTPQSAQVEDVLVISLGVPSECPGMLPEHKVFEQASRPPCRSKCNSLVPGEDNPICESEIHLHEKRTRFSLSHDQDSIATSDNLEAISEAASSHSAASDIENDNLSDMVSANVSGRGTPSISGRDTPISQEESQAEGAEEERRVPNLPVTVQKTNREDVTDRFGKFDIKQELERDETKSTASDTWSTDVLASDSEPPEQNQLERLEEVAEEMARQNLLGVGVAEVFEPSETASDAWSTDVLASDTSERQTDRLLELEQDELASLSSRGQGPDEVDLDEQREDREDTPQASAQVSGSGSPKDSIGHLDEFMGSRSAETPPSRSDDKFDDSPGRRTLDNGTDDDDITDGKDHSTPMNSLTKVTFDITTPSVGMSPSRDFDSGRLVDASVDSLTRDVAEGLKLTEQQNVKIDENRLSATIGLFDPLMQESSAADRTPRRSLPSECLVSLLPTPSNARPYSGQGARPKVAFRPIQDVQINEPQSDRHLSLLQKPENAVNSLFDVTDSGNRSSSGSSDKMSTGSATDGSNSRSHSFDNCGPLVDIPGTTVHLDVTSTPCQSTTADAKEYGDCDDQGSDGKKKPATSFFRSFKERLSKGGKRKLSKQFDRDDVGKSLEIDRGAGGDGNYDVLRPSSAPSALEEPVGRETEVLPSSSPAQETSDDILAKYRKPKPAETGDQPANQRQPRLPSATDDDDDSLAYDPLNLETCKAFVDAKKKLRLVLSTLDPQMVPMMHGVTPQRTHHHRDNELIAFLQILLAEALNLQDHDAIAQLHETIRCLRQFESHEIKKLLKSMKEEYRSRSPYVTYLVRCRQGLLATLACLERMLCRTHKDKVASNKYFLSVFVRLFLEKRERSLMKFIADFQKFTVADEKTDLLEKYLMFLQKQMEQDSTWQGASEKQMEAARVYIERHVMSHIYTHAMFPNGEGDFMRDELLHKHMSKLAQVITPNHKDLRIAKMYHYECPWPAAQAEIFMINVYKTPADKLQCAVRCASIIMNLLSMANEKSVPAADDFMPVLIYILIKANPPCLLSTVQYVTSFYEKRLCGEEQYWWTQLTSAIEFIKTMDYGS</sequence>
<feature type="region of interest" description="Disordered" evidence="7">
    <location>
        <begin position="1062"/>
        <end position="1085"/>
    </location>
</feature>
<dbReference type="GO" id="GO:0006897">
    <property type="term" value="P:endocytosis"/>
    <property type="evidence" value="ECO:0007669"/>
    <property type="project" value="UniProtKB-KW"/>
</dbReference>
<comment type="caution">
    <text evidence="10">The sequence shown here is derived from an EMBL/GenBank/DDBJ whole genome shotgun (WGS) entry which is preliminary data.</text>
</comment>
<dbReference type="Pfam" id="PF18151">
    <property type="entry name" value="DUF5601"/>
    <property type="match status" value="1"/>
</dbReference>
<reference evidence="10" key="1">
    <citation type="journal article" date="2023" name="Mol. Biol. Evol.">
        <title>Third-Generation Sequencing Reveals the Adaptive Role of the Epigenome in Three Deep-Sea Polychaetes.</title>
        <authorList>
            <person name="Perez M."/>
            <person name="Aroh O."/>
            <person name="Sun Y."/>
            <person name="Lan Y."/>
            <person name="Juniper S.K."/>
            <person name="Young C.R."/>
            <person name="Angers B."/>
            <person name="Qian P.Y."/>
        </authorList>
    </citation>
    <scope>NUCLEOTIDE SEQUENCE</scope>
    <source>
        <strain evidence="10">R07B-5</strain>
    </source>
</reference>
<dbReference type="GO" id="GO:0031267">
    <property type="term" value="F:small GTPase binding"/>
    <property type="evidence" value="ECO:0007669"/>
    <property type="project" value="TreeGrafter"/>
</dbReference>
<protein>
    <recommendedName>
        <fullName evidence="12">GTPase-activating protein and VPS9 domain-containing protein 1-like</fullName>
    </recommendedName>
</protein>
<feature type="compositionally biased region" description="Basic and acidic residues" evidence="7">
    <location>
        <begin position="827"/>
        <end position="841"/>
    </location>
</feature>
<dbReference type="PANTHER" id="PTHR23101">
    <property type="entry name" value="RAB GDP/GTP EXCHANGE FACTOR"/>
    <property type="match status" value="1"/>
</dbReference>
<evidence type="ECO:0000256" key="6">
    <source>
        <dbReference type="ARBA" id="ARBA00023136"/>
    </source>
</evidence>
<dbReference type="InterPro" id="IPR037191">
    <property type="entry name" value="VPS9_dom_sf"/>
</dbReference>
<dbReference type="Proteomes" id="UP001209878">
    <property type="component" value="Unassembled WGS sequence"/>
</dbReference>
<feature type="compositionally biased region" description="Polar residues" evidence="7">
    <location>
        <begin position="615"/>
        <end position="629"/>
    </location>
</feature>
<feature type="compositionally biased region" description="Low complexity" evidence="7">
    <location>
        <begin position="1009"/>
        <end position="1025"/>
    </location>
</feature>
<evidence type="ECO:0008006" key="12">
    <source>
        <dbReference type="Google" id="ProtNLM"/>
    </source>
</evidence>
<feature type="region of interest" description="Disordered" evidence="7">
    <location>
        <begin position="1004"/>
        <end position="1040"/>
    </location>
</feature>
<dbReference type="PROSITE" id="PS51205">
    <property type="entry name" value="VPS9"/>
    <property type="match status" value="1"/>
</dbReference>
<dbReference type="GO" id="GO:0016020">
    <property type="term" value="C:membrane"/>
    <property type="evidence" value="ECO:0007669"/>
    <property type="project" value="UniProtKB-SubCell"/>
</dbReference>
<evidence type="ECO:0000256" key="5">
    <source>
        <dbReference type="ARBA" id="ARBA00022658"/>
    </source>
</evidence>
<feature type="compositionally biased region" description="Polar residues" evidence="7">
    <location>
        <begin position="793"/>
        <end position="805"/>
    </location>
</feature>